<feature type="domain" description="Transposase putative helix-turn-helix" evidence="1">
    <location>
        <begin position="1"/>
        <end position="40"/>
    </location>
</feature>
<dbReference type="EMBL" id="JOKN01000024">
    <property type="protein sequence ID" value="KEQ56280.1"/>
    <property type="molecule type" value="Genomic_DNA"/>
</dbReference>
<dbReference type="AlphaFoldDB" id="A0A081RM57"/>
<name>A0A081RM57_9ARCH</name>
<accession>A0A081RM57</accession>
<comment type="caution">
    <text evidence="2">The sequence shown here is derived from an EMBL/GenBank/DDBJ whole genome shotgun (WGS) entry which is preliminary data.</text>
</comment>
<reference evidence="2 3" key="1">
    <citation type="submission" date="2014-06" db="EMBL/GenBank/DDBJ databases">
        <authorList>
            <person name="Ngugi D.K."/>
            <person name="Blom J."/>
            <person name="Alam I."/>
            <person name="Rashid M."/>
            <person name="Ba Alawi W."/>
            <person name="Zhang G."/>
            <person name="Hikmawan T."/>
            <person name="Guan Y."/>
            <person name="Antunes A."/>
            <person name="Siam R."/>
            <person name="ElDorry H."/>
            <person name="Bajic V."/>
            <person name="Stingl U."/>
        </authorList>
    </citation>
    <scope>NUCLEOTIDE SEQUENCE [LARGE SCALE GENOMIC DNA]</scope>
    <source>
        <strain evidence="2">SCGC AAA799-N04</strain>
    </source>
</reference>
<evidence type="ECO:0000313" key="3">
    <source>
        <dbReference type="Proteomes" id="UP000028059"/>
    </source>
</evidence>
<dbReference type="Proteomes" id="UP000028059">
    <property type="component" value="Unassembled WGS sequence"/>
</dbReference>
<dbReference type="InterPro" id="IPR021027">
    <property type="entry name" value="Transposase_put_HTH"/>
</dbReference>
<keyword evidence="3" id="KW-1185">Reference proteome</keyword>
<organism evidence="2 3">
    <name type="scientific">Marine Group I thaumarchaeote SCGC AAA799-N04</name>
    <dbReference type="NCBI Taxonomy" id="1502293"/>
    <lineage>
        <taxon>Archaea</taxon>
        <taxon>Nitrososphaerota</taxon>
        <taxon>Marine Group I</taxon>
    </lineage>
</organism>
<evidence type="ECO:0000259" key="1">
    <source>
        <dbReference type="Pfam" id="PF12323"/>
    </source>
</evidence>
<sequence>MFTRNYKFRLYPNSNQERHLQNNLAVCRWLYNKFVKQAKKSFLSRNDMNYFLTELKQSEPWLYNYYSKMLQMISTQIESAEKSLIKLNKKGYKTGTIKFARYNEYRTFTYNQSGFKFEKRGDKTLLHLSKIGYIEIRRHRKFPDNANIKQVIVTKSKSGKWYACFTCDIVESLFNIPKIDFKKISRN</sequence>
<proteinExistence type="predicted"/>
<gene>
    <name evidence="2" type="ORF">AAA799N04_01287</name>
</gene>
<evidence type="ECO:0000313" key="2">
    <source>
        <dbReference type="EMBL" id="KEQ56280.1"/>
    </source>
</evidence>
<dbReference type="Pfam" id="PF12323">
    <property type="entry name" value="HTH_OrfB_IS605"/>
    <property type="match status" value="1"/>
</dbReference>
<protein>
    <submittedName>
        <fullName evidence="2">Putative transposase in snaA-snaB intergenic region protein</fullName>
    </submittedName>
</protein>